<name>A0A8C2GV57_CYPCA</name>
<dbReference type="Ensembl" id="ENSCCRT00015125074.1">
    <property type="protein sequence ID" value="ENSCCRP00015121240.1"/>
    <property type="gene ID" value="ENSCCRG00015047659.1"/>
</dbReference>
<feature type="domain" description="Dynamin N-terminal" evidence="2">
    <location>
        <begin position="295"/>
        <end position="508"/>
    </location>
</feature>
<sequence>MEDWDRQMDGAEEQWPKRAAFKMSNMYAVVTLQDSDEVMVAASDWLNTDKTQCHWPPFRSAEKYMQAVKDRTEPSTEGKPWDMLNVFLHAEYDTYQEAIKKQKELVRTQKDGLYAVITLQESSELTVIPTNWLNEHKTQCYWPPFKSPKTCKEAVKNRLEPARGENPWEMLNIIFHDEIATYGQAKEREEALRQQTELPSTSFGSLERQNSPLQSGMSTAIKRKRDESPDITAQSLMTTDMEIRNKAKQIIEGVMVQIQAIKNTDHTVNALKTDIVDAVSKLNKVDKDSIKKATIGVFGRTGVGKSSLINAVLGETNLLPSSDMSACTSVITQVEANLSNSNYTAEIEFLISKEEWENEIVSSEKNKDRNNLITEIIEEKIIALYGDDAGKKTLKELKKEEKFIEINNVLSNEKKTISKQNLSDITCEVARYIKNDESNPGGWYWPLVKSVIIKTPNCRELLEHIVLVDIPGTGDCNKIRDDLWRSKLQHCSSVWIVSDINRAVSDKDPWEILEHCIQDLGGGGECKHINFICTKTDQINSGGHLALENEQLDEQMTGPKDLKTKRILQRNSRAKEAVKRKLKNARSRDTKERFITDVFTVSSEAFLDPENPVLEAAETEIPKLRDVLKNLNKNIDRKLTRDYVNEAKGVLSLIQGVQLEADEKMTKAKVHRDLEINLHRALKELKCQFDSCCMTLEECLSAGVEESVRSCVKSTQDMIKSVRPKDNRGFHKIYRAMCERKGYYWPKDWKAPLELNTYLSKHMYDSLDEEFELIFPVDDDDVKTGKSLQEHLDKFSVIQSDSPRSLWQKHIENFIKTQEYKVKASLSGYIVEIKKEIYSLIQKTIQKKMTPGYKKAAQERGEGAMQRMEEIITETIEQLKNQMFNDAKLKVIDMFKILELSIMETLESELKHSVELSFSHAGKISWLNVSREIQELERLSEQLFS</sequence>
<proteinExistence type="predicted"/>
<accession>A0A8C2GV57</accession>
<dbReference type="Gene3D" id="3.40.50.300">
    <property type="entry name" value="P-loop containing nucleotide triphosphate hydrolases"/>
    <property type="match status" value="2"/>
</dbReference>
<dbReference type="AlphaFoldDB" id="A0A8C2GV57"/>
<evidence type="ECO:0000313" key="4">
    <source>
        <dbReference type="Proteomes" id="UP000694700"/>
    </source>
</evidence>
<feature type="region of interest" description="Disordered" evidence="1">
    <location>
        <begin position="196"/>
        <end position="215"/>
    </location>
</feature>
<dbReference type="SUPFAM" id="SSF52540">
    <property type="entry name" value="P-loop containing nucleoside triphosphate hydrolases"/>
    <property type="match status" value="1"/>
</dbReference>
<evidence type="ECO:0000313" key="3">
    <source>
        <dbReference type="Ensembl" id="ENSCCRP00015121240.1"/>
    </source>
</evidence>
<dbReference type="InterPro" id="IPR045063">
    <property type="entry name" value="Dynamin_N"/>
</dbReference>
<dbReference type="Pfam" id="PF00350">
    <property type="entry name" value="Dynamin_N"/>
    <property type="match status" value="1"/>
</dbReference>
<dbReference type="GO" id="GO:0003924">
    <property type="term" value="F:GTPase activity"/>
    <property type="evidence" value="ECO:0007669"/>
    <property type="project" value="TreeGrafter"/>
</dbReference>
<protein>
    <recommendedName>
        <fullName evidence="2">Dynamin N-terminal domain-containing protein</fullName>
    </recommendedName>
</protein>
<dbReference type="InterPro" id="IPR053082">
    <property type="entry name" value="Nuclear_GTPase_SLIP-GC"/>
</dbReference>
<organism evidence="3 4">
    <name type="scientific">Cyprinus carpio</name>
    <name type="common">Common carp</name>
    <dbReference type="NCBI Taxonomy" id="7962"/>
    <lineage>
        <taxon>Eukaryota</taxon>
        <taxon>Metazoa</taxon>
        <taxon>Chordata</taxon>
        <taxon>Craniata</taxon>
        <taxon>Vertebrata</taxon>
        <taxon>Euteleostomi</taxon>
        <taxon>Actinopterygii</taxon>
        <taxon>Neopterygii</taxon>
        <taxon>Teleostei</taxon>
        <taxon>Ostariophysi</taxon>
        <taxon>Cypriniformes</taxon>
        <taxon>Cyprinidae</taxon>
        <taxon>Cyprininae</taxon>
        <taxon>Cyprinus</taxon>
    </lineage>
</organism>
<dbReference type="Proteomes" id="UP000694700">
    <property type="component" value="Unplaced"/>
</dbReference>
<evidence type="ECO:0000256" key="1">
    <source>
        <dbReference type="SAM" id="MobiDB-lite"/>
    </source>
</evidence>
<reference evidence="3" key="1">
    <citation type="submission" date="2025-08" db="UniProtKB">
        <authorList>
            <consortium name="Ensembl"/>
        </authorList>
    </citation>
    <scope>IDENTIFICATION</scope>
</reference>
<dbReference type="PANTHER" id="PTHR47308:SF1">
    <property type="entry name" value="NUCLEAR GTPASE SLIP-GC"/>
    <property type="match status" value="1"/>
</dbReference>
<dbReference type="InterPro" id="IPR027417">
    <property type="entry name" value="P-loop_NTPase"/>
</dbReference>
<evidence type="ECO:0000259" key="2">
    <source>
        <dbReference type="Pfam" id="PF00350"/>
    </source>
</evidence>
<dbReference type="PANTHER" id="PTHR47308">
    <property type="entry name" value="NUCLEAR GTPASE SLIP-GC"/>
    <property type="match status" value="1"/>
</dbReference>